<dbReference type="EMBL" id="KZ857446">
    <property type="protein sequence ID" value="RDX44757.1"/>
    <property type="molecule type" value="Genomic_DNA"/>
</dbReference>
<protein>
    <submittedName>
        <fullName evidence="1">Uncharacterized protein</fullName>
    </submittedName>
</protein>
<dbReference type="Proteomes" id="UP000256964">
    <property type="component" value="Unassembled WGS sequence"/>
</dbReference>
<evidence type="ECO:0000313" key="1">
    <source>
        <dbReference type="EMBL" id="RDX44757.1"/>
    </source>
</evidence>
<dbReference type="AlphaFoldDB" id="A0A371CWW4"/>
<evidence type="ECO:0000313" key="2">
    <source>
        <dbReference type="Proteomes" id="UP000256964"/>
    </source>
</evidence>
<keyword evidence="2" id="KW-1185">Reference proteome</keyword>
<organism evidence="1 2">
    <name type="scientific">Lentinus brumalis</name>
    <dbReference type="NCBI Taxonomy" id="2498619"/>
    <lineage>
        <taxon>Eukaryota</taxon>
        <taxon>Fungi</taxon>
        <taxon>Dikarya</taxon>
        <taxon>Basidiomycota</taxon>
        <taxon>Agaricomycotina</taxon>
        <taxon>Agaricomycetes</taxon>
        <taxon>Polyporales</taxon>
        <taxon>Polyporaceae</taxon>
        <taxon>Lentinus</taxon>
    </lineage>
</organism>
<reference evidence="1 2" key="1">
    <citation type="journal article" date="2018" name="Biotechnol. Biofuels">
        <title>Integrative visual omics of the white-rot fungus Polyporus brumalis exposes the biotechnological potential of its oxidative enzymes for delignifying raw plant biomass.</title>
        <authorList>
            <person name="Miyauchi S."/>
            <person name="Rancon A."/>
            <person name="Drula E."/>
            <person name="Hage H."/>
            <person name="Chaduli D."/>
            <person name="Favel A."/>
            <person name="Grisel S."/>
            <person name="Henrissat B."/>
            <person name="Herpoel-Gimbert I."/>
            <person name="Ruiz-Duenas F.J."/>
            <person name="Chevret D."/>
            <person name="Hainaut M."/>
            <person name="Lin J."/>
            <person name="Wang M."/>
            <person name="Pangilinan J."/>
            <person name="Lipzen A."/>
            <person name="Lesage-Meessen L."/>
            <person name="Navarro D."/>
            <person name="Riley R."/>
            <person name="Grigoriev I.V."/>
            <person name="Zhou S."/>
            <person name="Raouche S."/>
            <person name="Rosso M.N."/>
        </authorList>
    </citation>
    <scope>NUCLEOTIDE SEQUENCE [LARGE SCALE GENOMIC DNA]</scope>
    <source>
        <strain evidence="1 2">BRFM 1820</strain>
    </source>
</reference>
<dbReference type="OrthoDB" id="2747112at2759"/>
<name>A0A371CWW4_9APHY</name>
<accession>A0A371CWW4</accession>
<proteinExistence type="predicted"/>
<sequence length="121" mass="13708">MHPGYKLQHFRNVGWPEEWIQVAETMIRDEWETYYRPKAGAVPAIVDTNMKKMFSSAKPTTSGHADPLDLYLNSPVVPQVDDPLKYWNAHLASPSEAPLVHFTLDFLSVPGKSQPRHLAPV</sequence>
<gene>
    <name evidence="1" type="ORF">OH76DRAFT_1359217</name>
</gene>